<dbReference type="PANTHER" id="PTHR33990:SF1">
    <property type="entry name" value="PROTEIN YJDN"/>
    <property type="match status" value="1"/>
</dbReference>
<evidence type="ECO:0000313" key="4">
    <source>
        <dbReference type="EMBL" id="PRH40833.1"/>
    </source>
</evidence>
<protein>
    <submittedName>
        <fullName evidence="4">VOC family protein</fullName>
    </submittedName>
</protein>
<evidence type="ECO:0000313" key="2">
    <source>
        <dbReference type="EMBL" id="MBJ9689787.1"/>
    </source>
</evidence>
<dbReference type="Pfam" id="PF00903">
    <property type="entry name" value="Glyoxalase"/>
    <property type="match status" value="1"/>
</dbReference>
<dbReference type="CDD" id="cd06588">
    <property type="entry name" value="PhnB_like"/>
    <property type="match status" value="1"/>
</dbReference>
<reference evidence="3" key="3">
    <citation type="submission" date="2023-07" db="EMBL/GenBank/DDBJ databases">
        <title>A collection of bacterial strains from the Burkholderia cepacia Research Laboratory and Repository.</title>
        <authorList>
            <person name="Lipuma J."/>
            <person name="Spilker T."/>
            <person name="Caverly L."/>
        </authorList>
    </citation>
    <scope>NUCLEOTIDE SEQUENCE</scope>
    <source>
        <strain evidence="3">AU44268</strain>
    </source>
</reference>
<dbReference type="PANTHER" id="PTHR33990">
    <property type="entry name" value="PROTEIN YJDN-RELATED"/>
    <property type="match status" value="1"/>
</dbReference>
<comment type="caution">
    <text evidence="4">The sequence shown here is derived from an EMBL/GenBank/DDBJ whole genome shotgun (WGS) entry which is preliminary data.</text>
</comment>
<dbReference type="OMA" id="LEKQMWG"/>
<dbReference type="Gene3D" id="3.10.180.10">
    <property type="entry name" value="2,3-Dihydroxybiphenyl 1,2-Dioxygenase, domain 1"/>
    <property type="match status" value="1"/>
</dbReference>
<evidence type="ECO:0000259" key="1">
    <source>
        <dbReference type="Pfam" id="PF00903"/>
    </source>
</evidence>
<feature type="domain" description="Glyoxalase/fosfomycin resistance/dioxygenase" evidence="1">
    <location>
        <begin position="8"/>
        <end position="133"/>
    </location>
</feature>
<dbReference type="AlphaFoldDB" id="A0A103LC28"/>
<dbReference type="EMBL" id="JADVKH010000059">
    <property type="protein sequence ID" value="MBJ9689787.1"/>
    <property type="molecule type" value="Genomic_DNA"/>
</dbReference>
<accession>A0A103LC28</accession>
<sequence length="151" mass="16580">MQVQPYLTFYGRAEEALQFYERALGAKTMFKMHFKDAPPNPDFPMSPEMADKVMHASFTIGDSMIMCSDGDCSQPGGGAHAGYSLSLNPATVEDGQKLFDALADGGEVTMPFGKTFWALGFGMAKDRFGVHWMVNVEDLSQRDDLAKHAQA</sequence>
<dbReference type="InterPro" id="IPR029068">
    <property type="entry name" value="Glyas_Bleomycin-R_OHBP_Dase"/>
</dbReference>
<reference evidence="2 6" key="2">
    <citation type="submission" date="2020-11" db="EMBL/GenBank/DDBJ databases">
        <title>Enhanced detection system for hospital associated transmission using whole genome sequencing surveillance.</title>
        <authorList>
            <person name="Harrison L.H."/>
            <person name="Van Tyne D."/>
            <person name="Marsh J.W."/>
            <person name="Griffith M.P."/>
            <person name="Snyder D.J."/>
            <person name="Cooper V.S."/>
            <person name="Mustapha M."/>
        </authorList>
    </citation>
    <scope>NUCLEOTIDE SEQUENCE [LARGE SCALE GENOMIC DNA]</scope>
    <source>
        <strain evidence="2 6">BC00020</strain>
    </source>
</reference>
<dbReference type="InterPro" id="IPR004360">
    <property type="entry name" value="Glyas_Fos-R_dOase_dom"/>
</dbReference>
<organism evidence="4 5">
    <name type="scientific">Burkholderia vietnamiensis</name>
    <dbReference type="NCBI Taxonomy" id="60552"/>
    <lineage>
        <taxon>Bacteria</taxon>
        <taxon>Pseudomonadati</taxon>
        <taxon>Pseudomonadota</taxon>
        <taxon>Betaproteobacteria</taxon>
        <taxon>Burkholderiales</taxon>
        <taxon>Burkholderiaceae</taxon>
        <taxon>Burkholderia</taxon>
        <taxon>Burkholderia cepacia complex</taxon>
    </lineage>
</organism>
<evidence type="ECO:0000313" key="3">
    <source>
        <dbReference type="EMBL" id="MDN7798151.1"/>
    </source>
</evidence>
<dbReference type="InterPro" id="IPR028973">
    <property type="entry name" value="PhnB-like"/>
</dbReference>
<dbReference type="SUPFAM" id="SSF54593">
    <property type="entry name" value="Glyoxalase/Bleomycin resistance protein/Dihydroxybiphenyl dioxygenase"/>
    <property type="match status" value="1"/>
</dbReference>
<dbReference type="RefSeq" id="WP_011885621.1">
    <property type="nucleotide sequence ID" value="NZ_CAAAFK010000003.1"/>
</dbReference>
<keyword evidence="6" id="KW-1185">Reference proteome</keyword>
<reference evidence="4 5" key="1">
    <citation type="submission" date="2018-03" db="EMBL/GenBank/DDBJ databases">
        <authorList>
            <person name="Nguyen K."/>
            <person name="Fouts D."/>
            <person name="Sutton G."/>
        </authorList>
    </citation>
    <scope>NUCLEOTIDE SEQUENCE [LARGE SCALE GENOMIC DNA]</scope>
    <source>
        <strain evidence="4 5">AU3578</strain>
    </source>
</reference>
<name>A0A103LC28_BURVI</name>
<gene>
    <name evidence="4" type="ORF">C6T65_18900</name>
    <name evidence="2" type="ORF">I5589_22185</name>
    <name evidence="3" type="ORF">QZM33_24720</name>
</gene>
<dbReference type="Proteomes" id="UP001171620">
    <property type="component" value="Unassembled WGS sequence"/>
</dbReference>
<evidence type="ECO:0000313" key="6">
    <source>
        <dbReference type="Proteomes" id="UP000808215"/>
    </source>
</evidence>
<dbReference type="Proteomes" id="UP000237632">
    <property type="component" value="Unassembled WGS sequence"/>
</dbReference>
<evidence type="ECO:0000313" key="5">
    <source>
        <dbReference type="Proteomes" id="UP000237632"/>
    </source>
</evidence>
<dbReference type="EMBL" id="JAUJRV010000026">
    <property type="protein sequence ID" value="MDN7798151.1"/>
    <property type="molecule type" value="Genomic_DNA"/>
</dbReference>
<dbReference type="Proteomes" id="UP000808215">
    <property type="component" value="Unassembled WGS sequence"/>
</dbReference>
<dbReference type="EMBL" id="PVHK01000133">
    <property type="protein sequence ID" value="PRH40833.1"/>
    <property type="molecule type" value="Genomic_DNA"/>
</dbReference>
<dbReference type="GeneID" id="45681544"/>
<proteinExistence type="predicted"/>